<dbReference type="SUPFAM" id="SSF82657">
    <property type="entry name" value="BolA-like"/>
    <property type="match status" value="1"/>
</dbReference>
<dbReference type="EMBL" id="SIHO01000002">
    <property type="protein sequence ID" value="TFU03423.1"/>
    <property type="molecule type" value="Genomic_DNA"/>
</dbReference>
<dbReference type="Gene3D" id="3.30.300.90">
    <property type="entry name" value="BolA-like"/>
    <property type="match status" value="1"/>
</dbReference>
<dbReference type="AlphaFoldDB" id="A0A4Y9ENK0"/>
<dbReference type="PANTHER" id="PTHR46229">
    <property type="entry name" value="BOLA TRANSCRIPTION REGULATOR"/>
    <property type="match status" value="1"/>
</dbReference>
<gene>
    <name evidence="3" type="ORF">EUV02_09630</name>
</gene>
<organism evidence="3 4">
    <name type="scientific">Glacieibacterium arshaanense</name>
    <dbReference type="NCBI Taxonomy" id="2511025"/>
    <lineage>
        <taxon>Bacteria</taxon>
        <taxon>Pseudomonadati</taxon>
        <taxon>Pseudomonadota</taxon>
        <taxon>Alphaproteobacteria</taxon>
        <taxon>Sphingomonadales</taxon>
        <taxon>Sphingosinicellaceae</taxon>
        <taxon>Glacieibacterium</taxon>
    </lineage>
</organism>
<dbReference type="Proteomes" id="UP000297737">
    <property type="component" value="Unassembled WGS sequence"/>
</dbReference>
<comment type="caution">
    <text evidence="3">The sequence shown here is derived from an EMBL/GenBank/DDBJ whole genome shotgun (WGS) entry which is preliminary data.</text>
</comment>
<reference evidence="3 4" key="1">
    <citation type="submission" date="2019-02" db="EMBL/GenBank/DDBJ databases">
        <title>Polymorphobacter sp. isolated from the lake at the Tibet of China.</title>
        <authorList>
            <person name="Li A."/>
        </authorList>
    </citation>
    <scope>NUCLEOTIDE SEQUENCE [LARGE SCALE GENOMIC DNA]</scope>
    <source>
        <strain evidence="3 4">DJ1R-1</strain>
    </source>
</reference>
<dbReference type="PANTHER" id="PTHR46229:SF2">
    <property type="entry name" value="BOLA-LIKE PROTEIN 1"/>
    <property type="match status" value="1"/>
</dbReference>
<dbReference type="PIRSF" id="PIRSF003113">
    <property type="entry name" value="BolA"/>
    <property type="match status" value="1"/>
</dbReference>
<evidence type="ECO:0000313" key="3">
    <source>
        <dbReference type="EMBL" id="TFU03423.1"/>
    </source>
</evidence>
<accession>A0A4Y9ENK0</accession>
<dbReference type="InterPro" id="IPR050961">
    <property type="entry name" value="BolA/IbaG_stress_morph_reg"/>
</dbReference>
<keyword evidence="4" id="KW-1185">Reference proteome</keyword>
<dbReference type="RefSeq" id="WP_135246015.1">
    <property type="nucleotide sequence ID" value="NZ_SIHO01000002.1"/>
</dbReference>
<dbReference type="InterPro" id="IPR002634">
    <property type="entry name" value="BolA"/>
</dbReference>
<protein>
    <submittedName>
        <fullName evidence="3">BolA family transcriptional regulator</fullName>
    </submittedName>
</protein>
<dbReference type="InterPro" id="IPR036065">
    <property type="entry name" value="BolA-like_sf"/>
</dbReference>
<evidence type="ECO:0000256" key="1">
    <source>
        <dbReference type="ARBA" id="ARBA00005578"/>
    </source>
</evidence>
<name>A0A4Y9ENK0_9SPHN</name>
<proteinExistence type="inferred from homology"/>
<comment type="similarity">
    <text evidence="1 2">Belongs to the BolA/IbaG family.</text>
</comment>
<sequence>MAMTAEAIESAIRAALPDAEVVITDLAGDGDHYAARVTSAAFAGVPRVRQHQMVYNALGGRMGGELHALQLTTSIPASGDKA</sequence>
<dbReference type="Pfam" id="PF01722">
    <property type="entry name" value="BolA"/>
    <property type="match status" value="1"/>
</dbReference>
<evidence type="ECO:0000313" key="4">
    <source>
        <dbReference type="Proteomes" id="UP000297737"/>
    </source>
</evidence>
<dbReference type="OrthoDB" id="9796738at2"/>
<evidence type="ECO:0000256" key="2">
    <source>
        <dbReference type="RuleBase" id="RU003860"/>
    </source>
</evidence>